<dbReference type="InterPro" id="IPR042089">
    <property type="entry name" value="Peptidase_M13_dom_2"/>
</dbReference>
<feature type="region of interest" description="Disordered" evidence="1">
    <location>
        <begin position="79"/>
        <end position="124"/>
    </location>
</feature>
<dbReference type="STRING" id="29170.A0A368FQM4"/>
<protein>
    <submittedName>
        <fullName evidence="2">Uncharacterized protein</fullName>
    </submittedName>
</protein>
<feature type="non-terminal residue" evidence="2">
    <location>
        <position position="1"/>
    </location>
</feature>
<evidence type="ECO:0000256" key="1">
    <source>
        <dbReference type="SAM" id="MobiDB-lite"/>
    </source>
</evidence>
<organism evidence="2 3">
    <name type="scientific">Ancylostoma caninum</name>
    <name type="common">Dog hookworm</name>
    <dbReference type="NCBI Taxonomy" id="29170"/>
    <lineage>
        <taxon>Eukaryota</taxon>
        <taxon>Metazoa</taxon>
        <taxon>Ecdysozoa</taxon>
        <taxon>Nematoda</taxon>
        <taxon>Chromadorea</taxon>
        <taxon>Rhabditida</taxon>
        <taxon>Rhabditina</taxon>
        <taxon>Rhabditomorpha</taxon>
        <taxon>Strongyloidea</taxon>
        <taxon>Ancylostomatidae</taxon>
        <taxon>Ancylostomatinae</taxon>
        <taxon>Ancylostoma</taxon>
    </lineage>
</organism>
<dbReference type="InterPro" id="IPR000718">
    <property type="entry name" value="Peptidase_M13"/>
</dbReference>
<dbReference type="PANTHER" id="PTHR11733">
    <property type="entry name" value="ZINC METALLOPROTEASE FAMILY M13 NEPRILYSIN-RELATED"/>
    <property type="match status" value="1"/>
</dbReference>
<dbReference type="Gene3D" id="3.40.390.10">
    <property type="entry name" value="Collagenase (Catalytic Domain)"/>
    <property type="match status" value="1"/>
</dbReference>
<evidence type="ECO:0000313" key="3">
    <source>
        <dbReference type="Proteomes" id="UP000252519"/>
    </source>
</evidence>
<gene>
    <name evidence="2" type="ORF">ANCCAN_19619</name>
</gene>
<accession>A0A368FQM4</accession>
<keyword evidence="3" id="KW-1185">Reference proteome</keyword>
<evidence type="ECO:0000313" key="2">
    <source>
        <dbReference type="EMBL" id="RCN34524.1"/>
    </source>
</evidence>
<sequence length="262" mass="28950">LVFNILIWTEVNKEQEKPTPAPPPVPQSSSVVHTTVTESKPTKLTTKPVTGTPVTKVPSTKDTSKTKVSSTTVTKVRSTTDTTLSTVPSTTRTRVSTKRTTTKSSAATTPRTLRPSTKTSTRRPITTTTAEPIIPDNETVFCPRYGVSDNSYEYQEAAAYIISGLDETVDPCDDFYAFTCNKYIKEHNPHDLGVGKFSPSKELQDDVNAEIAEALHKVDVNDAKWSKTERITKALLHSCVYHSTSKTPIDNTIDLLYEIKRL</sequence>
<feature type="compositionally biased region" description="Low complexity" evidence="1">
    <location>
        <begin position="102"/>
        <end position="124"/>
    </location>
</feature>
<dbReference type="Gene3D" id="1.10.1380.10">
    <property type="entry name" value="Neutral endopeptidase , domain2"/>
    <property type="match status" value="1"/>
</dbReference>
<dbReference type="GO" id="GO:0016485">
    <property type="term" value="P:protein processing"/>
    <property type="evidence" value="ECO:0007669"/>
    <property type="project" value="TreeGrafter"/>
</dbReference>
<dbReference type="SUPFAM" id="SSF55486">
    <property type="entry name" value="Metalloproteases ('zincins'), catalytic domain"/>
    <property type="match status" value="1"/>
</dbReference>
<dbReference type="InterPro" id="IPR024079">
    <property type="entry name" value="MetalloPept_cat_dom_sf"/>
</dbReference>
<dbReference type="PANTHER" id="PTHR11733:SF188">
    <property type="entry name" value="NEPRILYSIN"/>
    <property type="match status" value="1"/>
</dbReference>
<dbReference type="EMBL" id="JOJR01000770">
    <property type="protein sequence ID" value="RCN34524.1"/>
    <property type="molecule type" value="Genomic_DNA"/>
</dbReference>
<dbReference type="OrthoDB" id="5872004at2759"/>
<reference evidence="2 3" key="1">
    <citation type="submission" date="2014-10" db="EMBL/GenBank/DDBJ databases">
        <title>Draft genome of the hookworm Ancylostoma caninum.</title>
        <authorList>
            <person name="Mitreva M."/>
        </authorList>
    </citation>
    <scope>NUCLEOTIDE SEQUENCE [LARGE SCALE GENOMIC DNA]</scope>
    <source>
        <strain evidence="2 3">Baltimore</strain>
    </source>
</reference>
<dbReference type="GO" id="GO:0005886">
    <property type="term" value="C:plasma membrane"/>
    <property type="evidence" value="ECO:0007669"/>
    <property type="project" value="TreeGrafter"/>
</dbReference>
<name>A0A368FQM4_ANCCA</name>
<proteinExistence type="predicted"/>
<feature type="compositionally biased region" description="Low complexity" evidence="1">
    <location>
        <begin position="79"/>
        <end position="94"/>
    </location>
</feature>
<dbReference type="GO" id="GO:0004222">
    <property type="term" value="F:metalloendopeptidase activity"/>
    <property type="evidence" value="ECO:0007669"/>
    <property type="project" value="InterPro"/>
</dbReference>
<dbReference type="AlphaFoldDB" id="A0A368FQM4"/>
<feature type="region of interest" description="Disordered" evidence="1">
    <location>
        <begin position="14"/>
        <end position="64"/>
    </location>
</feature>
<comment type="caution">
    <text evidence="2">The sequence shown here is derived from an EMBL/GenBank/DDBJ whole genome shotgun (WGS) entry which is preliminary data.</text>
</comment>
<dbReference type="PROSITE" id="PS51885">
    <property type="entry name" value="NEPRILYSIN"/>
    <property type="match status" value="1"/>
</dbReference>
<feature type="compositionally biased region" description="Low complexity" evidence="1">
    <location>
        <begin position="27"/>
        <end position="64"/>
    </location>
</feature>
<dbReference type="Proteomes" id="UP000252519">
    <property type="component" value="Unassembled WGS sequence"/>
</dbReference>